<dbReference type="PANTHER" id="PTHR42902:SF1">
    <property type="entry name" value="MALATE SYNTHASE 1-RELATED"/>
    <property type="match status" value="1"/>
</dbReference>
<dbReference type="Gene3D" id="3.30.300.30">
    <property type="match status" value="1"/>
</dbReference>
<evidence type="ECO:0000256" key="7">
    <source>
        <dbReference type="ARBA" id="ARBA00023140"/>
    </source>
</evidence>
<evidence type="ECO:0000313" key="15">
    <source>
        <dbReference type="EMBL" id="QBZ65929.1"/>
    </source>
</evidence>
<dbReference type="SUPFAM" id="SSF51645">
    <property type="entry name" value="Malate synthase G"/>
    <property type="match status" value="1"/>
</dbReference>
<evidence type="ECO:0000259" key="11">
    <source>
        <dbReference type="Pfam" id="PF01274"/>
    </source>
</evidence>
<dbReference type="InterPro" id="IPR000873">
    <property type="entry name" value="AMP-dep_synth/lig_dom"/>
</dbReference>
<dbReference type="GO" id="GO:0005782">
    <property type="term" value="C:peroxisomal matrix"/>
    <property type="evidence" value="ECO:0007669"/>
    <property type="project" value="TreeGrafter"/>
</dbReference>
<dbReference type="FunFam" id="1.20.1220.12:FF:000001">
    <property type="entry name" value="Malate synthase"/>
    <property type="match status" value="1"/>
</dbReference>
<dbReference type="InterPro" id="IPR048356">
    <property type="entry name" value="MS_N"/>
</dbReference>
<dbReference type="InterPro" id="IPR006252">
    <property type="entry name" value="Malate_synthA"/>
</dbReference>
<feature type="domain" description="Malate synthase TIM barrel" evidence="11">
    <location>
        <begin position="164"/>
        <end position="408"/>
    </location>
</feature>
<dbReference type="CDD" id="cd00727">
    <property type="entry name" value="malate_synt_A"/>
    <property type="match status" value="1"/>
</dbReference>
<dbReference type="Pfam" id="PF13193">
    <property type="entry name" value="AMP-binding_C"/>
    <property type="match status" value="1"/>
</dbReference>
<comment type="catalytic activity">
    <reaction evidence="8">
        <text>glyoxylate + acetyl-CoA + H2O = (S)-malate + CoA + H(+)</text>
        <dbReference type="Rhea" id="RHEA:18181"/>
        <dbReference type="ChEBI" id="CHEBI:15377"/>
        <dbReference type="ChEBI" id="CHEBI:15378"/>
        <dbReference type="ChEBI" id="CHEBI:15589"/>
        <dbReference type="ChEBI" id="CHEBI:36655"/>
        <dbReference type="ChEBI" id="CHEBI:57287"/>
        <dbReference type="ChEBI" id="CHEBI:57288"/>
        <dbReference type="EC" id="2.3.3.9"/>
    </reaction>
</comment>
<keyword evidence="7" id="KW-0576">Peroxisome</keyword>
<evidence type="ECO:0000256" key="5">
    <source>
        <dbReference type="ARBA" id="ARBA00022532"/>
    </source>
</evidence>
<evidence type="ECO:0000259" key="10">
    <source>
        <dbReference type="Pfam" id="PF00501"/>
    </source>
</evidence>
<evidence type="ECO:0000259" key="12">
    <source>
        <dbReference type="Pfam" id="PF13193"/>
    </source>
</evidence>
<evidence type="ECO:0000256" key="1">
    <source>
        <dbReference type="ARBA" id="ARBA00004275"/>
    </source>
</evidence>
<feature type="active site" description="Proton acceptor" evidence="9">
    <location>
        <position position="168"/>
    </location>
</feature>
<proteinExistence type="inferred from homology"/>
<organism evidence="15 16">
    <name type="scientific">Pyricularia oryzae</name>
    <name type="common">Rice blast fungus</name>
    <name type="synonym">Magnaporthe oryzae</name>
    <dbReference type="NCBI Taxonomy" id="318829"/>
    <lineage>
        <taxon>Eukaryota</taxon>
        <taxon>Fungi</taxon>
        <taxon>Dikarya</taxon>
        <taxon>Ascomycota</taxon>
        <taxon>Pezizomycotina</taxon>
        <taxon>Sordariomycetes</taxon>
        <taxon>Sordariomycetidae</taxon>
        <taxon>Magnaporthales</taxon>
        <taxon>Pyriculariaceae</taxon>
        <taxon>Pyricularia</taxon>
    </lineage>
</organism>
<evidence type="ECO:0000313" key="16">
    <source>
        <dbReference type="Proteomes" id="UP000294847"/>
    </source>
</evidence>
<dbReference type="EMBL" id="CP034210">
    <property type="protein sequence ID" value="QBZ65929.1"/>
    <property type="molecule type" value="Genomic_DNA"/>
</dbReference>
<gene>
    <name evidence="15" type="ORF">PoMZ_12896</name>
</gene>
<dbReference type="Gene3D" id="3.20.20.360">
    <property type="entry name" value="Malate synthase, domain 3"/>
    <property type="match status" value="1"/>
</dbReference>
<keyword evidence="6" id="KW-0808">Transferase</keyword>
<dbReference type="GO" id="GO:0004474">
    <property type="term" value="F:malate synthase activity"/>
    <property type="evidence" value="ECO:0007669"/>
    <property type="project" value="UniProtKB-EC"/>
</dbReference>
<dbReference type="Gene3D" id="3.40.50.980">
    <property type="match status" value="2"/>
</dbReference>
<evidence type="ECO:0000256" key="2">
    <source>
        <dbReference type="ARBA" id="ARBA00006394"/>
    </source>
</evidence>
<evidence type="ECO:0000259" key="13">
    <source>
        <dbReference type="Pfam" id="PF20656"/>
    </source>
</evidence>
<dbReference type="InterPro" id="IPR025110">
    <property type="entry name" value="AMP-bd_C"/>
</dbReference>
<dbReference type="CDD" id="cd05911">
    <property type="entry name" value="Firefly_Luc_like"/>
    <property type="match status" value="1"/>
</dbReference>
<dbReference type="InterPro" id="IPR019830">
    <property type="entry name" value="Malate_synthase_CS"/>
</dbReference>
<keyword evidence="4" id="KW-0329">Glyoxylate bypass</keyword>
<dbReference type="PROSITE" id="PS00455">
    <property type="entry name" value="AMP_BINDING"/>
    <property type="match status" value="1"/>
</dbReference>
<evidence type="ECO:0000259" key="14">
    <source>
        <dbReference type="Pfam" id="PF20659"/>
    </source>
</evidence>
<comment type="subcellular location">
    <subcellularLocation>
        <location evidence="1">Peroxisome</location>
    </subcellularLocation>
</comment>
<accession>A0A4P7NU50</accession>
<dbReference type="Pfam" id="PF20656">
    <property type="entry name" value="MS_N"/>
    <property type="match status" value="1"/>
</dbReference>
<dbReference type="Pfam" id="PF00501">
    <property type="entry name" value="AMP-binding"/>
    <property type="match status" value="1"/>
</dbReference>
<dbReference type="InterPro" id="IPR020845">
    <property type="entry name" value="AMP-binding_CS"/>
</dbReference>
<dbReference type="Pfam" id="PF01274">
    <property type="entry name" value="MS_TIM-barrel"/>
    <property type="match status" value="1"/>
</dbReference>
<dbReference type="PANTHER" id="PTHR42902">
    <property type="entry name" value="MALATE SYNTHASE"/>
    <property type="match status" value="1"/>
</dbReference>
<dbReference type="InterPro" id="IPR048355">
    <property type="entry name" value="MS_C"/>
</dbReference>
<feature type="active site" description="Proton donor" evidence="9">
    <location>
        <position position="449"/>
    </location>
</feature>
<keyword evidence="5" id="KW-0816">Tricarboxylic acid cycle</keyword>
<evidence type="ECO:0000256" key="8">
    <source>
        <dbReference type="ARBA" id="ARBA00047918"/>
    </source>
</evidence>
<dbReference type="InterPro" id="IPR044856">
    <property type="entry name" value="Malate_synth_C_sf"/>
</dbReference>
<dbReference type="Proteomes" id="UP000294847">
    <property type="component" value="Chromosome 7"/>
</dbReference>
<evidence type="ECO:0000256" key="6">
    <source>
        <dbReference type="ARBA" id="ARBA00022679"/>
    </source>
</evidence>
<evidence type="ECO:0000256" key="3">
    <source>
        <dbReference type="ARBA" id="ARBA00012636"/>
    </source>
</evidence>
<dbReference type="InterPro" id="IPR045851">
    <property type="entry name" value="AMP-bd_C_sf"/>
</dbReference>
<dbReference type="FunFam" id="3.20.20.360:FF:000001">
    <property type="entry name" value="Malate synthase"/>
    <property type="match status" value="1"/>
</dbReference>
<feature type="domain" description="Malate synthase N-terminal" evidence="13">
    <location>
        <begin position="10"/>
        <end position="72"/>
    </location>
</feature>
<reference evidence="15 16" key="1">
    <citation type="journal article" date="2019" name="Mol. Biol. Evol.">
        <title>Blast fungal genomes show frequent chromosomal changes, gene gains and losses, and effector gene turnover.</title>
        <authorList>
            <person name="Gomez Luciano L.B."/>
            <person name="Jason Tsai I."/>
            <person name="Chuma I."/>
            <person name="Tosa Y."/>
            <person name="Chen Y.H."/>
            <person name="Li J.Y."/>
            <person name="Li M.Y."/>
            <person name="Jade Lu M.Y."/>
            <person name="Nakayashiki H."/>
            <person name="Li W.H."/>
        </authorList>
    </citation>
    <scope>NUCLEOTIDE SEQUENCE [LARGE SCALE GENOMIC DNA]</scope>
    <source>
        <strain evidence="15">MZ5-1-6</strain>
    </source>
</reference>
<feature type="domain" description="AMP-binding enzyme C-terminal" evidence="12">
    <location>
        <begin position="1074"/>
        <end position="1156"/>
    </location>
</feature>
<name>A0A4P7NU50_PYROR</name>
<dbReference type="InterPro" id="IPR011076">
    <property type="entry name" value="Malate_synth_sf"/>
</dbReference>
<dbReference type="Gene3D" id="2.30.38.10">
    <property type="entry name" value="Luciferase, Domain 3"/>
    <property type="match status" value="1"/>
</dbReference>
<dbReference type="InterPro" id="IPR046363">
    <property type="entry name" value="MS_N_TIM-barrel_dom"/>
</dbReference>
<comment type="similarity">
    <text evidence="2">Belongs to the malate synthase family.</text>
</comment>
<dbReference type="NCBIfam" id="TIGR01344">
    <property type="entry name" value="malate_syn_A"/>
    <property type="match status" value="1"/>
</dbReference>
<feature type="domain" description="Malate synthase C-terminal" evidence="14">
    <location>
        <begin position="414"/>
        <end position="530"/>
    </location>
</feature>
<dbReference type="InterPro" id="IPR001465">
    <property type="entry name" value="Malate_synthase_TIM"/>
</dbReference>
<dbReference type="GO" id="GO:0006097">
    <property type="term" value="P:glyoxylate cycle"/>
    <property type="evidence" value="ECO:0007669"/>
    <property type="project" value="UniProtKB-KW"/>
</dbReference>
<dbReference type="PROSITE" id="PS00510">
    <property type="entry name" value="MALATE_SYNTHASE"/>
    <property type="match status" value="1"/>
</dbReference>
<dbReference type="Gene3D" id="1.20.1220.12">
    <property type="entry name" value="Malate synthase, domain III"/>
    <property type="match status" value="1"/>
</dbReference>
<dbReference type="GO" id="GO:0006099">
    <property type="term" value="P:tricarboxylic acid cycle"/>
    <property type="evidence" value="ECO:0007669"/>
    <property type="project" value="UniProtKB-KW"/>
</dbReference>
<dbReference type="EC" id="2.3.3.9" evidence="3"/>
<protein>
    <recommendedName>
        <fullName evidence="3">malate synthase</fullName>
        <ecNumber evidence="3">2.3.3.9</ecNumber>
    </recommendedName>
</protein>
<evidence type="ECO:0000256" key="9">
    <source>
        <dbReference type="PIRSR" id="PIRSR601465-50"/>
    </source>
</evidence>
<dbReference type="Pfam" id="PF20659">
    <property type="entry name" value="MS_C"/>
    <property type="match status" value="1"/>
</dbReference>
<evidence type="ECO:0000256" key="4">
    <source>
        <dbReference type="ARBA" id="ARBA00022435"/>
    </source>
</evidence>
<feature type="domain" description="AMP-dependent synthetase/ligase" evidence="10">
    <location>
        <begin position="647"/>
        <end position="1016"/>
    </location>
</feature>
<sequence>MASTESILQGVNVLGTVNESQRKILTPPALAFLALLHRSFNERRKQLLERRKLRQAEIDKGVLPDFLPETRHIRENSTWKGAAPAPGLVDRRVEITGPTDRKMVVNALNSNVWTYMADFEDSSAPTWENMINGQVNLYDAVRRQVDFKQGSKEYKLRTDRTLPTLIVRPRGWHLEEKHVTIDGEPISGSLFDFGLYFFHSAHEAVKRGFGPYFYLPKMESHLEARLWNDAFNLGQDYIGMPRGTIRGTVLIETILAAFEMDEIIYELRDHSSGLNCGRWDYIFSTIKKFRQHPNFVLPDRSAVTMTVPFMDAYVKLLIQTCHKRGVHAMGGMAAQIPIKDDKEANDRAMDGVRADKLREVRAGHDGTWVAHPALAAIASDIFNKHMPTPNQLFVRREDVHITAMDLLNMNVPGKITEDGIRKNLYIGLGYMEAWIRGVGCVPINYLMEDAATAEVSRSQLWQWVKHGVSTAEGKKVDKSYALRLLREEADKMVKSLPAGNKMQLASQYFATQVTGEDYADFLTTLLYNEITTPGSARPASKLNGMRLIYSVIVFSNALVAKKEKAAMFPIGSPELSTFCHTLQLLTFTYLRIHICKPANMVFFPPEYIPKLPFDPPDSMTIEEFIKNETCGRRPLAESRNPFTCGLTGKTYSISQVQQRTDFLSRALGKRMGWSPNQDTPWEKVVGIFSANTIDYQTVAYAVHRLNGIVTPANAVYSVPELAHQLKSSGASALVTCALLLDTALAAAKEAGIARDKIFVMWMPGPAPSTPVVSVDDLIREGSSLPQLERLRWARGTGARQTAFLCYSSGTSGLPKAVMISHRNVIANVLQYNVFDGPSLAKRGVTTQAILGLLPFSHIYALVVINHAGTWRGDEIITLPKFELATFLGAIQKFKISTLYLVPPIIIQMVKNHDKLKQYDLSSVHSVFSGAAPLGEETVGNLNKIYPDWVVVQGYGMTETATVVSGTSEDDIYTRSSGSLLPGVKAKVMDPNGNEVTQLDTPGELWVQSPSVTLGYLNNEKATDETFVWDEDGRWIRTGDEVLFTLSPGGNEHLVILDRIKELIKVKGHQVAPAELEAHLLDHPAVEDCSVIQIPDDHSGEVPKAFVVKNAAYSKGKSDNDLAREIEKHVEEHKASYKWLRGGVEFVAEIPKSPSGKILRRLLRDREKEKRRSQGSKL</sequence>
<dbReference type="SUPFAM" id="SSF56801">
    <property type="entry name" value="Acetyl-CoA synthetase-like"/>
    <property type="match status" value="1"/>
</dbReference>
<dbReference type="AlphaFoldDB" id="A0A4P7NU50"/>